<keyword evidence="3" id="KW-0677">Repeat</keyword>
<dbReference type="InterPro" id="IPR015943">
    <property type="entry name" value="WD40/YVTN_repeat-like_dom_sf"/>
</dbReference>
<feature type="repeat" description="WD" evidence="4">
    <location>
        <begin position="600"/>
        <end position="641"/>
    </location>
</feature>
<dbReference type="InterPro" id="IPR001810">
    <property type="entry name" value="F-box_dom"/>
</dbReference>
<dbReference type="Gene3D" id="1.20.1280.50">
    <property type="match status" value="1"/>
</dbReference>
<evidence type="ECO:0000256" key="1">
    <source>
        <dbReference type="ARBA" id="ARBA00022490"/>
    </source>
</evidence>
<dbReference type="GO" id="GO:0043161">
    <property type="term" value="P:proteasome-mediated ubiquitin-dependent protein catabolic process"/>
    <property type="evidence" value="ECO:0007669"/>
    <property type="project" value="TreeGrafter"/>
</dbReference>
<evidence type="ECO:0000313" key="8">
    <source>
        <dbReference type="Proteomes" id="UP000017559"/>
    </source>
</evidence>
<feature type="region of interest" description="Disordered" evidence="5">
    <location>
        <begin position="348"/>
        <end position="379"/>
    </location>
</feature>
<dbReference type="Pfam" id="PF12937">
    <property type="entry name" value="F-box-like"/>
    <property type="match status" value="1"/>
</dbReference>
<dbReference type="PROSITE" id="PS50294">
    <property type="entry name" value="WD_REPEATS_REGION"/>
    <property type="match status" value="2"/>
</dbReference>
<organism evidence="7 8">
    <name type="scientific">Moniliophthora roreri (strain MCA 2997)</name>
    <name type="common">Cocoa frosty pod rot fungus</name>
    <name type="synonym">Crinipellis roreri</name>
    <dbReference type="NCBI Taxonomy" id="1381753"/>
    <lineage>
        <taxon>Eukaryota</taxon>
        <taxon>Fungi</taxon>
        <taxon>Dikarya</taxon>
        <taxon>Basidiomycota</taxon>
        <taxon>Agaricomycotina</taxon>
        <taxon>Agaricomycetes</taxon>
        <taxon>Agaricomycetidae</taxon>
        <taxon>Agaricales</taxon>
        <taxon>Marasmiineae</taxon>
        <taxon>Marasmiaceae</taxon>
        <taxon>Moniliophthora</taxon>
    </lineage>
</organism>
<feature type="region of interest" description="Disordered" evidence="5">
    <location>
        <begin position="289"/>
        <end position="331"/>
    </location>
</feature>
<keyword evidence="8" id="KW-1185">Reference proteome</keyword>
<feature type="repeat" description="WD" evidence="4">
    <location>
        <begin position="449"/>
        <end position="499"/>
    </location>
</feature>
<dbReference type="InterPro" id="IPR020472">
    <property type="entry name" value="WD40_PAC1"/>
</dbReference>
<dbReference type="AlphaFoldDB" id="V2XEL9"/>
<dbReference type="GO" id="GO:0043130">
    <property type="term" value="F:ubiquitin binding"/>
    <property type="evidence" value="ECO:0007669"/>
    <property type="project" value="TreeGrafter"/>
</dbReference>
<comment type="caution">
    <text evidence="7">The sequence shown here is derived from an EMBL/GenBank/DDBJ whole genome shotgun (WGS) entry which is preliminary data.</text>
</comment>
<reference evidence="7 8" key="1">
    <citation type="journal article" date="2014" name="BMC Genomics">
        <title>Genome and secretome analysis of the hemibiotrophic fungal pathogen, Moniliophthora roreri, which causes frosty pod rot disease of cacao: mechanisms of the biotrophic and necrotrophic phases.</title>
        <authorList>
            <person name="Meinhardt L.W."/>
            <person name="Costa G.G.L."/>
            <person name="Thomazella D.P.T."/>
            <person name="Teixeira P.J.P.L."/>
            <person name="Carazzolle M.F."/>
            <person name="Schuster S.C."/>
            <person name="Carlson J.E."/>
            <person name="Guiltinan M.J."/>
            <person name="Mieczkowski P."/>
            <person name="Farmer A."/>
            <person name="Ramaraj T."/>
            <person name="Crozier J."/>
            <person name="Davis R.E."/>
            <person name="Shao J."/>
            <person name="Melnick R.L."/>
            <person name="Pereira G.A.G."/>
            <person name="Bailey B.A."/>
        </authorList>
    </citation>
    <scope>NUCLEOTIDE SEQUENCE [LARGE SCALE GENOMIC DNA]</scope>
    <source>
        <strain evidence="7 8">MCA 2997</strain>
    </source>
</reference>
<protein>
    <submittedName>
        <fullName evidence="7">F-box and wd repeat-containing protein</fullName>
    </submittedName>
</protein>
<dbReference type="PRINTS" id="PR00320">
    <property type="entry name" value="GPROTEINBRPT"/>
</dbReference>
<dbReference type="Proteomes" id="UP000017559">
    <property type="component" value="Unassembled WGS sequence"/>
</dbReference>
<feature type="compositionally biased region" description="Polar residues" evidence="5">
    <location>
        <begin position="361"/>
        <end position="378"/>
    </location>
</feature>
<accession>V2XEL9</accession>
<feature type="compositionally biased region" description="Basic and acidic residues" evidence="5">
    <location>
        <begin position="311"/>
        <end position="327"/>
    </location>
</feature>
<dbReference type="InterPro" id="IPR001680">
    <property type="entry name" value="WD40_rpt"/>
</dbReference>
<evidence type="ECO:0000256" key="4">
    <source>
        <dbReference type="PROSITE-ProRule" id="PRU00221"/>
    </source>
</evidence>
<dbReference type="Gene3D" id="2.130.10.10">
    <property type="entry name" value="YVTN repeat-like/Quinoprotein amine dehydrogenase"/>
    <property type="match status" value="2"/>
</dbReference>
<dbReference type="SMART" id="SM00320">
    <property type="entry name" value="WD40"/>
    <property type="match status" value="6"/>
</dbReference>
<dbReference type="OrthoDB" id="190105at2759"/>
<dbReference type="EMBL" id="AWSO01000393">
    <property type="protein sequence ID" value="ESK90965.1"/>
    <property type="molecule type" value="Genomic_DNA"/>
</dbReference>
<gene>
    <name evidence="7" type="ORF">Moror_16363</name>
</gene>
<keyword evidence="1" id="KW-0963">Cytoplasm</keyword>
<evidence type="ECO:0000313" key="7">
    <source>
        <dbReference type="EMBL" id="ESK90965.1"/>
    </source>
</evidence>
<evidence type="ECO:0000256" key="2">
    <source>
        <dbReference type="ARBA" id="ARBA00022574"/>
    </source>
</evidence>
<feature type="repeat" description="WD" evidence="4">
    <location>
        <begin position="527"/>
        <end position="549"/>
    </location>
</feature>
<dbReference type="KEGG" id="mrr:Moror_16363"/>
<evidence type="ECO:0000256" key="5">
    <source>
        <dbReference type="SAM" id="MobiDB-lite"/>
    </source>
</evidence>
<feature type="compositionally biased region" description="Acidic residues" evidence="5">
    <location>
        <begin position="348"/>
        <end position="359"/>
    </location>
</feature>
<dbReference type="InterPro" id="IPR019775">
    <property type="entry name" value="WD40_repeat_CS"/>
</dbReference>
<sequence>MHDNDSNVPTLFIPVESPPTPVPSPSSSSRSLAGTVNQQARLSIIDTFLSLCTPSELHYISASISALLKRDFVRDLPVELSLRILEFVGQDDPRALCRAAAVSKYWNDLVMGELGEPIWRSMCFDCGWGLVGALGFEGLNKMKRKNKGKEPLKELEPYANLPMDPALEWLANRKRRSTLPEVEPEDTRSMLWRERFKYFYGIRQNYISRNGAKLLRSHRVSASSAESGALELVVTSLALNDDWVVVGLSNARIHIFSAKTGVLSRTLVGHTSGVWGVGLISAGGLLFEEQKTPSSGGSSPPSSPQPSPKSRHSEHVHKGDVDPERRSSFNGSQYVPLSMQVALGLNEDGEELEEPETPTEIDTSWLPSDPTNASQGWGQPNALVVSGGCDKTAKVWDVLSGYCIHTLNAHTSTIRSLRVLHHAPIAVTGSRDNNICVWNIQKGVHINTLSGHEDSVRTLDVLSRRTGRKDDNWEGIVVSGSYDSTVRVWSLPSGECTQVLRGHFSQVYCVAIMAEKDWISDSERIKVISGALDTAVRVWDATTGECLALLQGHSSLVCQLQVVPPLKTSGGEEEAILASSTGMVILYSLLTYLPLPNMKIFAHEGSVVSVQVDQWRRWMVTAGGDGRVLVWNLKDGTSKEFGGRSRRNSGQDGSEPLMSTGRRKEHNNNRADCVWKVAFSKGGEVFALTMKKNRKAVMEIWDMQGET</sequence>
<evidence type="ECO:0000256" key="3">
    <source>
        <dbReference type="ARBA" id="ARBA00022737"/>
    </source>
</evidence>
<feature type="repeat" description="WD" evidence="4">
    <location>
        <begin position="407"/>
        <end position="448"/>
    </location>
</feature>
<dbReference type="PANTHER" id="PTHR19849">
    <property type="entry name" value="PHOSPHOLIPASE A-2-ACTIVATING PROTEIN"/>
    <property type="match status" value="1"/>
</dbReference>
<proteinExistence type="predicted"/>
<dbReference type="PROSITE" id="PS00678">
    <property type="entry name" value="WD_REPEATS_1"/>
    <property type="match status" value="3"/>
</dbReference>
<dbReference type="GO" id="GO:0005737">
    <property type="term" value="C:cytoplasm"/>
    <property type="evidence" value="ECO:0007669"/>
    <property type="project" value="TreeGrafter"/>
</dbReference>
<dbReference type="SUPFAM" id="SSF50978">
    <property type="entry name" value="WD40 repeat-like"/>
    <property type="match status" value="1"/>
</dbReference>
<dbReference type="InterPro" id="IPR036047">
    <property type="entry name" value="F-box-like_dom_sf"/>
</dbReference>
<dbReference type="HOGENOM" id="CLU_000288_103_2_1"/>
<dbReference type="CDD" id="cd00200">
    <property type="entry name" value="WD40"/>
    <property type="match status" value="1"/>
</dbReference>
<dbReference type="PANTHER" id="PTHR19849:SF0">
    <property type="entry name" value="PHOSPHOLIPASE A-2-ACTIVATING PROTEIN"/>
    <property type="match status" value="1"/>
</dbReference>
<name>V2XEL9_MONRO</name>
<feature type="domain" description="F-box" evidence="6">
    <location>
        <begin position="70"/>
        <end position="122"/>
    </location>
</feature>
<dbReference type="STRING" id="1381753.V2XEL9"/>
<feature type="region of interest" description="Disordered" evidence="5">
    <location>
        <begin position="1"/>
        <end position="32"/>
    </location>
</feature>
<dbReference type="GO" id="GO:0010992">
    <property type="term" value="P:ubiquitin recycling"/>
    <property type="evidence" value="ECO:0007669"/>
    <property type="project" value="TreeGrafter"/>
</dbReference>
<dbReference type="PROSITE" id="PS50181">
    <property type="entry name" value="FBOX"/>
    <property type="match status" value="1"/>
</dbReference>
<dbReference type="SUPFAM" id="SSF81383">
    <property type="entry name" value="F-box domain"/>
    <property type="match status" value="1"/>
</dbReference>
<feature type="repeat" description="WD" evidence="4">
    <location>
        <begin position="383"/>
        <end position="406"/>
    </location>
</feature>
<dbReference type="PROSITE" id="PS50082">
    <property type="entry name" value="WD_REPEATS_2"/>
    <property type="match status" value="5"/>
</dbReference>
<evidence type="ECO:0000259" key="6">
    <source>
        <dbReference type="PROSITE" id="PS50181"/>
    </source>
</evidence>
<keyword evidence="2 4" id="KW-0853">WD repeat</keyword>
<dbReference type="InterPro" id="IPR036322">
    <property type="entry name" value="WD40_repeat_dom_sf"/>
</dbReference>
<feature type="region of interest" description="Disordered" evidence="5">
    <location>
        <begin position="640"/>
        <end position="665"/>
    </location>
</feature>
<dbReference type="Pfam" id="PF00400">
    <property type="entry name" value="WD40"/>
    <property type="match status" value="5"/>
</dbReference>
<dbReference type="GO" id="GO:0005634">
    <property type="term" value="C:nucleus"/>
    <property type="evidence" value="ECO:0007669"/>
    <property type="project" value="TreeGrafter"/>
</dbReference>